<name>A0A4S3M0C9_9FLAO</name>
<dbReference type="Pfam" id="PF13650">
    <property type="entry name" value="Asp_protease_2"/>
    <property type="match status" value="2"/>
</dbReference>
<dbReference type="SMART" id="SM00228">
    <property type="entry name" value="PDZ"/>
    <property type="match status" value="1"/>
</dbReference>
<dbReference type="SUPFAM" id="SSF50156">
    <property type="entry name" value="PDZ domain-like"/>
    <property type="match status" value="1"/>
</dbReference>
<evidence type="ECO:0000313" key="2">
    <source>
        <dbReference type="EMBL" id="THD66363.1"/>
    </source>
</evidence>
<protein>
    <submittedName>
        <fullName evidence="2">PDZ domain-containing protein</fullName>
    </submittedName>
</protein>
<proteinExistence type="predicted"/>
<feature type="domain" description="PDZ" evidence="1">
    <location>
        <begin position="346"/>
        <end position="432"/>
    </location>
</feature>
<keyword evidence="3" id="KW-1185">Reference proteome</keyword>
<evidence type="ECO:0000313" key="3">
    <source>
        <dbReference type="Proteomes" id="UP000305939"/>
    </source>
</evidence>
<dbReference type="InterPro" id="IPR036034">
    <property type="entry name" value="PDZ_sf"/>
</dbReference>
<dbReference type="Gene3D" id="2.30.42.10">
    <property type="match status" value="1"/>
</dbReference>
<accession>A0A4S3M0C9</accession>
<dbReference type="OrthoDB" id="3521766at2"/>
<dbReference type="Pfam" id="PF17820">
    <property type="entry name" value="PDZ_6"/>
    <property type="match status" value="1"/>
</dbReference>
<comment type="caution">
    <text evidence="2">The sequence shown here is derived from an EMBL/GenBank/DDBJ whole genome shotgun (WGS) entry which is preliminary data.</text>
</comment>
<dbReference type="PROSITE" id="PS50106">
    <property type="entry name" value="PDZ"/>
    <property type="match status" value="1"/>
</dbReference>
<organism evidence="2 3">
    <name type="scientific">Robertkochia marina</name>
    <dbReference type="NCBI Taxonomy" id="1227945"/>
    <lineage>
        <taxon>Bacteria</taxon>
        <taxon>Pseudomonadati</taxon>
        <taxon>Bacteroidota</taxon>
        <taxon>Flavobacteriia</taxon>
        <taxon>Flavobacteriales</taxon>
        <taxon>Flavobacteriaceae</taxon>
        <taxon>Robertkochia</taxon>
    </lineage>
</organism>
<dbReference type="Gene3D" id="2.40.70.10">
    <property type="entry name" value="Acid Proteases"/>
    <property type="match status" value="2"/>
</dbReference>
<dbReference type="InterPro" id="IPR021109">
    <property type="entry name" value="Peptidase_aspartic_dom_sf"/>
</dbReference>
<dbReference type="EMBL" id="SSMC01000003">
    <property type="protein sequence ID" value="THD66363.1"/>
    <property type="molecule type" value="Genomic_DNA"/>
</dbReference>
<dbReference type="InterPro" id="IPR041489">
    <property type="entry name" value="PDZ_6"/>
</dbReference>
<evidence type="ECO:0000259" key="1">
    <source>
        <dbReference type="PROSITE" id="PS50106"/>
    </source>
</evidence>
<dbReference type="InterPro" id="IPR001478">
    <property type="entry name" value="PDZ"/>
</dbReference>
<dbReference type="AlphaFoldDB" id="A0A4S3M0C9"/>
<dbReference type="Proteomes" id="UP000305939">
    <property type="component" value="Unassembled WGS sequence"/>
</dbReference>
<sequence>MLKYGTFIGCLFFLFVLFANAQNGYFLKAGEDSETIHFKFINNLIIVPIEVNGVELSFILDTGVNKPILFNTSGREDLQLFNNRKIELKGLGDGTPVEAIQSSGNTFRLKNLINTNQELYLLTDSNINFSPRLGIPVHGIIGYDLLKNFIVEVKYNRKRLKFHEPESYKYKNCNRCETYRLDIIGNKPFMNANVAFGERDSKPVYLLVDSGSTDAIWLFEDESRGIEVPERHFDDYMGRGLNGDVYGKRSKLKSFTIGNFEMEDAKVAFPDSVSVRHITFKGGRNGSLGSEILKRFNLIIDYPYERITLSKNGNFKEPFHYNMSGIELEQNGLRVVTESTATAIGTVFKENSEDPSGGITFSSSRLLSIALKPALEIAEIRKDSPAMEVGLQKGDIVVSVNGKEAHNYNIQEVKEMLNQKPGKTLRLVVDRNGTQLKFSFKLRQVL</sequence>
<reference evidence="2 3" key="1">
    <citation type="submission" date="2019-04" db="EMBL/GenBank/DDBJ databases">
        <title>Draft genome sequence of Robertkochia marina CC-AMO-30D.</title>
        <authorList>
            <person name="Hameed A."/>
            <person name="Lin S.-Y."/>
            <person name="Shahina M."/>
            <person name="Lai W.-A."/>
            <person name="Young C.-C."/>
        </authorList>
    </citation>
    <scope>NUCLEOTIDE SEQUENCE [LARGE SCALE GENOMIC DNA]</scope>
    <source>
        <strain evidence="2 3">CC-AMO-30D</strain>
    </source>
</reference>
<gene>
    <name evidence="2" type="ORF">E7Z59_11150</name>
</gene>